<evidence type="ECO:0000313" key="5">
    <source>
        <dbReference type="Proteomes" id="UP000176923"/>
    </source>
</evidence>
<dbReference type="PANTHER" id="PTHR34106">
    <property type="entry name" value="GLYCOSIDASE"/>
    <property type="match status" value="1"/>
</dbReference>
<gene>
    <name evidence="4" type="ORF">A3D77_03535</name>
</gene>
<sequence>MITVNRHDKPVLIPDKKSLWESEAVFNGSIIKVGSIYRLLYRAMSRPEEFNGAFLSVSRIGIAESSDGYHFNKRKQFIVPEYEWEKYGCEDPRVVFIDGNYVIFYTALSAYPPSAPGIRVGVAISPDLTTIEEKHLVTPFNAKAMVLFPEKIKGKYAGFLTVDTDNPPSKIAYVEFENLSDLWEKSFWLNWYSDLPKYTLPFLRRSPDHVEIGLTPIKSTYGWVLIYSYIQNYLSDNKVFGIEAVLLDSRNPLKIIHRTNGPIMIPETYPELYGTIPNIIFPSGGIVEESKVRLYYGASDTSVCTAEFSLKELTDTMINREIQIPVVSVHSNIHLTRFEGNPIITPQNNNPWEKKAVLNAAVLKHGQTIHILYRAMDDAYVSTIGLATTHDGFHIDTKLDYPIYTPREDFEMNKDGQSAGCEDARITQIGDILYMQYTGFDGKVPRVVHTSISLSDFVNQKWNWKKPKVISTPLEMDKNSAVFPKKIGKKFVILHRLGVDIWIDSAESFDEFGENKRWLKGEILALPRPGSWDSIKIGIAGPPIETELGWLLIYHGISDKDLKYRLGLMLLNLIDPTTVLLRLDSFILEPKLAYENQGIRPGAVFSCGGAILNDHFFVYYGAGDSTLCVAQIKFSELLTHLKSRLP</sequence>
<dbReference type="InterPro" id="IPR023296">
    <property type="entry name" value="Glyco_hydro_beta-prop_sf"/>
</dbReference>
<dbReference type="EMBL" id="MFJL01000033">
    <property type="protein sequence ID" value="OGG13948.1"/>
    <property type="molecule type" value="Genomic_DNA"/>
</dbReference>
<accession>A0A1F5ZND3</accession>
<dbReference type="SUPFAM" id="SSF75005">
    <property type="entry name" value="Arabinanase/levansucrase/invertase"/>
    <property type="match status" value="2"/>
</dbReference>
<evidence type="ECO:0008006" key="6">
    <source>
        <dbReference type="Google" id="ProtNLM"/>
    </source>
</evidence>
<evidence type="ECO:0000256" key="1">
    <source>
        <dbReference type="ARBA" id="ARBA00022676"/>
    </source>
</evidence>
<dbReference type="CDD" id="cd18611">
    <property type="entry name" value="GH130"/>
    <property type="match status" value="1"/>
</dbReference>
<comment type="caution">
    <text evidence="4">The sequence shown here is derived from an EMBL/GenBank/DDBJ whole genome shotgun (WGS) entry which is preliminary data.</text>
</comment>
<dbReference type="InterPro" id="IPR007184">
    <property type="entry name" value="Mannoside_phosphorylase"/>
</dbReference>
<keyword evidence="2" id="KW-0808">Transferase</keyword>
<dbReference type="CDD" id="cd18614">
    <property type="entry name" value="GH130"/>
    <property type="match status" value="1"/>
</dbReference>
<proteinExistence type="inferred from homology"/>
<dbReference type="STRING" id="1798382.A3D77_03535"/>
<protein>
    <recommendedName>
        <fullName evidence="6">Glycosidase</fullName>
    </recommendedName>
</protein>
<dbReference type="AlphaFoldDB" id="A0A1F5ZND3"/>
<keyword evidence="1" id="KW-0328">Glycosyltransferase</keyword>
<evidence type="ECO:0000256" key="2">
    <source>
        <dbReference type="ARBA" id="ARBA00022679"/>
    </source>
</evidence>
<name>A0A1F5ZND3_9BACT</name>
<dbReference type="Proteomes" id="UP000176923">
    <property type="component" value="Unassembled WGS sequence"/>
</dbReference>
<evidence type="ECO:0000313" key="4">
    <source>
        <dbReference type="EMBL" id="OGG13948.1"/>
    </source>
</evidence>
<comment type="similarity">
    <text evidence="3">Belongs to the glycosyl hydrolase 130 family.</text>
</comment>
<evidence type="ECO:0000256" key="3">
    <source>
        <dbReference type="ARBA" id="ARBA00024356"/>
    </source>
</evidence>
<dbReference type="Pfam" id="PF04041">
    <property type="entry name" value="Glyco_hydro_130"/>
    <property type="match status" value="2"/>
</dbReference>
<dbReference type="GO" id="GO:0016757">
    <property type="term" value="F:glycosyltransferase activity"/>
    <property type="evidence" value="ECO:0007669"/>
    <property type="project" value="UniProtKB-KW"/>
</dbReference>
<reference evidence="4 5" key="1">
    <citation type="journal article" date="2016" name="Nat. Commun.">
        <title>Thousands of microbial genomes shed light on interconnected biogeochemical processes in an aquifer system.</title>
        <authorList>
            <person name="Anantharaman K."/>
            <person name="Brown C.T."/>
            <person name="Hug L.A."/>
            <person name="Sharon I."/>
            <person name="Castelle C.J."/>
            <person name="Probst A.J."/>
            <person name="Thomas B.C."/>
            <person name="Singh A."/>
            <person name="Wilkins M.J."/>
            <person name="Karaoz U."/>
            <person name="Brodie E.L."/>
            <person name="Williams K.H."/>
            <person name="Hubbard S.S."/>
            <person name="Banfield J.F."/>
        </authorList>
    </citation>
    <scope>NUCLEOTIDE SEQUENCE [LARGE SCALE GENOMIC DNA]</scope>
</reference>
<dbReference type="PANTHER" id="PTHR34106:SF5">
    <property type="entry name" value="GLYCOSIDASE"/>
    <property type="match status" value="1"/>
</dbReference>
<dbReference type="Gene3D" id="2.115.10.20">
    <property type="entry name" value="Glycosyl hydrolase domain, family 43"/>
    <property type="match status" value="2"/>
</dbReference>
<organism evidence="4 5">
    <name type="scientific">Candidatus Gottesmanbacteria bacterium RIFCSPHIGHO2_02_FULL_39_11</name>
    <dbReference type="NCBI Taxonomy" id="1798382"/>
    <lineage>
        <taxon>Bacteria</taxon>
        <taxon>Candidatus Gottesmaniibacteriota</taxon>
    </lineage>
</organism>